<dbReference type="InterPro" id="IPR027266">
    <property type="entry name" value="TrmE/GcvT-like"/>
</dbReference>
<feature type="domain" description="GCVT N-terminal" evidence="1">
    <location>
        <begin position="2"/>
        <end position="77"/>
    </location>
</feature>
<comment type="caution">
    <text evidence="2">The sequence shown here is derived from an EMBL/GenBank/DDBJ whole genome shotgun (WGS) entry which is preliminary data.</text>
</comment>
<name>A0AA35RBC2_GEOBA</name>
<accession>A0AA35RBC2</accession>
<dbReference type="AlphaFoldDB" id="A0AA35RBC2"/>
<dbReference type="SUPFAM" id="SSF103025">
    <property type="entry name" value="Folate-binding domain"/>
    <property type="match status" value="1"/>
</dbReference>
<protein>
    <submittedName>
        <fullName evidence="2">Dimethylglycine oxidase</fullName>
    </submittedName>
</protein>
<sequence>MNKPVGSITYTSMVTPSGGIKCDLTVTRLDEDRFMVVTGGAMGLHDLAWIEAHLPADGSARVDDVSAALCCIGLWDPVRETC</sequence>
<dbReference type="PANTHER" id="PTHR43757">
    <property type="entry name" value="AMINOMETHYLTRANSFERASE"/>
    <property type="match status" value="1"/>
</dbReference>
<evidence type="ECO:0000313" key="3">
    <source>
        <dbReference type="Proteomes" id="UP001174909"/>
    </source>
</evidence>
<dbReference type="Gene3D" id="3.30.70.1400">
    <property type="entry name" value="Aminomethyltransferase beta-barrel domains"/>
    <property type="match status" value="1"/>
</dbReference>
<dbReference type="PANTHER" id="PTHR43757:SF2">
    <property type="entry name" value="AMINOMETHYLTRANSFERASE, MITOCHONDRIAL"/>
    <property type="match status" value="1"/>
</dbReference>
<evidence type="ECO:0000313" key="2">
    <source>
        <dbReference type="EMBL" id="CAI8007837.1"/>
    </source>
</evidence>
<dbReference type="Pfam" id="PF01571">
    <property type="entry name" value="GCV_T"/>
    <property type="match status" value="1"/>
</dbReference>
<keyword evidence="3" id="KW-1185">Reference proteome</keyword>
<reference evidence="2" key="1">
    <citation type="submission" date="2023-03" db="EMBL/GenBank/DDBJ databases">
        <authorList>
            <person name="Steffen K."/>
            <person name="Cardenas P."/>
        </authorList>
    </citation>
    <scope>NUCLEOTIDE SEQUENCE</scope>
</reference>
<dbReference type="EMBL" id="CASHTH010000800">
    <property type="protein sequence ID" value="CAI8007837.1"/>
    <property type="molecule type" value="Genomic_DNA"/>
</dbReference>
<gene>
    <name evidence="2" type="ORF">GBAR_LOCUS5419</name>
</gene>
<organism evidence="2 3">
    <name type="scientific">Geodia barretti</name>
    <name type="common">Barrett's horny sponge</name>
    <dbReference type="NCBI Taxonomy" id="519541"/>
    <lineage>
        <taxon>Eukaryota</taxon>
        <taxon>Metazoa</taxon>
        <taxon>Porifera</taxon>
        <taxon>Demospongiae</taxon>
        <taxon>Heteroscleromorpha</taxon>
        <taxon>Tetractinellida</taxon>
        <taxon>Astrophorina</taxon>
        <taxon>Geodiidae</taxon>
        <taxon>Geodia</taxon>
    </lineage>
</organism>
<dbReference type="Proteomes" id="UP001174909">
    <property type="component" value="Unassembled WGS sequence"/>
</dbReference>
<evidence type="ECO:0000259" key="1">
    <source>
        <dbReference type="Pfam" id="PF01571"/>
    </source>
</evidence>
<dbReference type="InterPro" id="IPR028896">
    <property type="entry name" value="GcvT/YgfZ/DmdA"/>
</dbReference>
<proteinExistence type="predicted"/>
<dbReference type="GO" id="GO:0005739">
    <property type="term" value="C:mitochondrion"/>
    <property type="evidence" value="ECO:0007669"/>
    <property type="project" value="TreeGrafter"/>
</dbReference>
<dbReference type="Gene3D" id="3.30.1360.120">
    <property type="entry name" value="Probable tRNA modification gtpase trme, domain 1"/>
    <property type="match status" value="1"/>
</dbReference>
<dbReference type="InterPro" id="IPR006222">
    <property type="entry name" value="GCVT_N"/>
</dbReference>